<evidence type="ECO:0000256" key="6">
    <source>
        <dbReference type="RuleBase" id="RU000481"/>
    </source>
</evidence>
<dbReference type="InterPro" id="IPR004838">
    <property type="entry name" value="NHTrfase_class1_PyrdxlP-BS"/>
</dbReference>
<evidence type="ECO:0000259" key="7">
    <source>
        <dbReference type="Pfam" id="PF00155"/>
    </source>
</evidence>
<dbReference type="Pfam" id="PF00155">
    <property type="entry name" value="Aminotran_1_2"/>
    <property type="match status" value="1"/>
</dbReference>
<dbReference type="PANTHER" id="PTHR46383">
    <property type="entry name" value="ASPARTATE AMINOTRANSFERASE"/>
    <property type="match status" value="1"/>
</dbReference>
<name>G5KE48_9STRE</name>
<dbReference type="Gene3D" id="3.90.1150.10">
    <property type="entry name" value="Aspartate Aminotransferase, domain 1"/>
    <property type="match status" value="1"/>
</dbReference>
<reference evidence="8 9" key="1">
    <citation type="journal article" date="2014" name="Int. J. Syst. Evol. Microbiol.">
        <title>Phylogenomics and the dynamic genome evolution of the genus Streptococcus.</title>
        <authorList>
            <consortium name="The Broad Institute Genome Sequencing Platform"/>
            <person name="Richards V.P."/>
            <person name="Palmer S.R."/>
            <person name="Pavinski Bitar P.D."/>
            <person name="Qin X."/>
            <person name="Weinstock G.M."/>
            <person name="Highlander S.K."/>
            <person name="Town C.D."/>
            <person name="Burne R.A."/>
            <person name="Stanhope M.J."/>
        </authorList>
    </citation>
    <scope>NUCLEOTIDE SEQUENCE [LARGE SCALE GENOMIC DNA]</scope>
    <source>
        <strain evidence="8 9">2285-97</strain>
    </source>
</reference>
<dbReference type="InterPro" id="IPR015424">
    <property type="entry name" value="PyrdxlP-dep_Trfase"/>
</dbReference>
<organism evidence="8 9">
    <name type="scientific">Streptococcus urinalis 2285-97</name>
    <dbReference type="NCBI Taxonomy" id="764291"/>
    <lineage>
        <taxon>Bacteria</taxon>
        <taxon>Bacillati</taxon>
        <taxon>Bacillota</taxon>
        <taxon>Bacilli</taxon>
        <taxon>Lactobacillales</taxon>
        <taxon>Streptococcaceae</taxon>
        <taxon>Streptococcus</taxon>
    </lineage>
</organism>
<dbReference type="Proteomes" id="UP000005388">
    <property type="component" value="Unassembled WGS sequence"/>
</dbReference>
<evidence type="ECO:0000256" key="3">
    <source>
        <dbReference type="ARBA" id="ARBA00022576"/>
    </source>
</evidence>
<comment type="caution">
    <text evidence="8">The sequence shown here is derived from an EMBL/GenBank/DDBJ whole genome shotgun (WGS) entry which is preliminary data.</text>
</comment>
<dbReference type="STRING" id="764291.STRUR_0762"/>
<evidence type="ECO:0000256" key="4">
    <source>
        <dbReference type="ARBA" id="ARBA00022679"/>
    </source>
</evidence>
<dbReference type="AlphaFoldDB" id="G5KE48"/>
<protein>
    <recommendedName>
        <fullName evidence="6">Aminotransferase</fullName>
        <ecNumber evidence="6">2.6.1.-</ecNumber>
    </recommendedName>
</protein>
<keyword evidence="3 6" id="KW-0032">Aminotransferase</keyword>
<comment type="cofactor">
    <cofactor evidence="1 6">
        <name>pyridoxal 5'-phosphate</name>
        <dbReference type="ChEBI" id="CHEBI:597326"/>
    </cofactor>
</comment>
<dbReference type="EC" id="2.6.1.-" evidence="6"/>
<evidence type="ECO:0000313" key="8">
    <source>
        <dbReference type="EMBL" id="EHJ57712.1"/>
    </source>
</evidence>
<evidence type="ECO:0000256" key="5">
    <source>
        <dbReference type="ARBA" id="ARBA00022898"/>
    </source>
</evidence>
<sequence length="392" mass="43254">MPKISNRVLEMNESVTLAASAKAKQLKEAGKDIISLTLGEPDFSTPKNIQEKAITAIQNGSASYYTVASGMTELKLAIQTYMHQYYGYSVDLSEIVAGTGAKYILFAFFMSVLNPDDEVIIPTPYWVSYADQVKMAQGKVVFVDALESNHFKITTDQLDKVLTTKTKVLLLNSPSNPTGVIYTKEELEAIGNWAVEHDIIILADDIYGRLVYNGNQFVPSSTISEKIRKQTMVINGVSKTYAMTGWRLGFAVGNSTIISAMSKIISQTTSSLTTVSQFAAIEALIGDQSEVEKMRLAFEKRLNLIYPLLSEVPGFKVVKPQGAFYLFPNVKEAMEKKGYSNVTAFTNAILDQVGLALVTGEGFGSNENLRLSYATDEETLLEAIRRLNQFMK</sequence>
<dbReference type="GO" id="GO:0008483">
    <property type="term" value="F:transaminase activity"/>
    <property type="evidence" value="ECO:0007669"/>
    <property type="project" value="UniProtKB-KW"/>
</dbReference>
<dbReference type="CDD" id="cd00609">
    <property type="entry name" value="AAT_like"/>
    <property type="match status" value="1"/>
</dbReference>
<dbReference type="EMBL" id="AEUZ02000001">
    <property type="protein sequence ID" value="EHJ57712.1"/>
    <property type="molecule type" value="Genomic_DNA"/>
</dbReference>
<dbReference type="InterPro" id="IPR050596">
    <property type="entry name" value="AspAT/PAT-like"/>
</dbReference>
<keyword evidence="4 6" id="KW-0808">Transferase</keyword>
<dbReference type="PROSITE" id="PS00105">
    <property type="entry name" value="AA_TRANSFER_CLASS_1"/>
    <property type="match status" value="1"/>
</dbReference>
<dbReference type="InterPro" id="IPR015421">
    <property type="entry name" value="PyrdxlP-dep_Trfase_major"/>
</dbReference>
<dbReference type="InterPro" id="IPR004839">
    <property type="entry name" value="Aminotransferase_I/II_large"/>
</dbReference>
<dbReference type="Gene3D" id="3.40.640.10">
    <property type="entry name" value="Type I PLP-dependent aspartate aminotransferase-like (Major domain)"/>
    <property type="match status" value="1"/>
</dbReference>
<dbReference type="PRINTS" id="PR00753">
    <property type="entry name" value="ACCSYNTHASE"/>
</dbReference>
<dbReference type="eggNOG" id="COG0436">
    <property type="taxonomic scope" value="Bacteria"/>
</dbReference>
<evidence type="ECO:0000256" key="1">
    <source>
        <dbReference type="ARBA" id="ARBA00001933"/>
    </source>
</evidence>
<dbReference type="RefSeq" id="WP_006740408.1">
    <property type="nucleotide sequence ID" value="NZ_AEUZ02000001.1"/>
</dbReference>
<proteinExistence type="inferred from homology"/>
<dbReference type="GO" id="GO:0030170">
    <property type="term" value="F:pyridoxal phosphate binding"/>
    <property type="evidence" value="ECO:0007669"/>
    <property type="project" value="InterPro"/>
</dbReference>
<dbReference type="FunFam" id="3.40.640.10:FF:000033">
    <property type="entry name" value="Aspartate aminotransferase"/>
    <property type="match status" value="1"/>
</dbReference>
<keyword evidence="9" id="KW-1185">Reference proteome</keyword>
<evidence type="ECO:0000256" key="2">
    <source>
        <dbReference type="ARBA" id="ARBA00007441"/>
    </source>
</evidence>
<feature type="domain" description="Aminotransferase class I/classII large" evidence="7">
    <location>
        <begin position="31"/>
        <end position="387"/>
    </location>
</feature>
<dbReference type="PANTHER" id="PTHR46383:SF1">
    <property type="entry name" value="ASPARTATE AMINOTRANSFERASE"/>
    <property type="match status" value="1"/>
</dbReference>
<gene>
    <name evidence="8" type="primary">aspB</name>
    <name evidence="8" type="ORF">STRUR_0762</name>
</gene>
<dbReference type="SUPFAM" id="SSF53383">
    <property type="entry name" value="PLP-dependent transferases"/>
    <property type="match status" value="1"/>
</dbReference>
<comment type="similarity">
    <text evidence="2 6">Belongs to the class-I pyridoxal-phosphate-dependent aminotransferase family.</text>
</comment>
<dbReference type="InterPro" id="IPR015422">
    <property type="entry name" value="PyrdxlP-dep_Trfase_small"/>
</dbReference>
<evidence type="ECO:0000313" key="9">
    <source>
        <dbReference type="Proteomes" id="UP000005388"/>
    </source>
</evidence>
<keyword evidence="5" id="KW-0663">Pyridoxal phosphate</keyword>
<accession>G5KE48</accession>
<dbReference type="GO" id="GO:0006520">
    <property type="term" value="P:amino acid metabolic process"/>
    <property type="evidence" value="ECO:0007669"/>
    <property type="project" value="InterPro"/>
</dbReference>